<evidence type="ECO:0000256" key="1">
    <source>
        <dbReference type="ARBA" id="ARBA00004561"/>
    </source>
</evidence>
<dbReference type="InterPro" id="IPR008966">
    <property type="entry name" value="Adhesion_dom_sf"/>
</dbReference>
<sequence length="174" mass="17460">MKKTMLSVFFMAAAGMAGSAQAADGTIHFTGNITDQTCTVDSTSQSMEVPMGNVGASALAGGAGTVASPSRFTLQLDGCPDTVTSATIKFDGDADNAAAGSGILKLDSDSTATGVGIVIADNAGTPIAIHTDSPAYALTEGENDLLFTARYIATGDTVTTGSANATSQFTINYK</sequence>
<keyword evidence="3 5" id="KW-0732">Signal</keyword>
<comment type="subcellular location">
    <subcellularLocation>
        <location evidence="1">Fimbrium</location>
    </subcellularLocation>
</comment>
<dbReference type="InterPro" id="IPR000259">
    <property type="entry name" value="Adhesion_dom_fimbrial"/>
</dbReference>
<evidence type="ECO:0000313" key="7">
    <source>
        <dbReference type="EMBL" id="KAA1144490.1"/>
    </source>
</evidence>
<dbReference type="SUPFAM" id="SSF49401">
    <property type="entry name" value="Bacterial adhesins"/>
    <property type="match status" value="1"/>
</dbReference>
<name>A0A5B0T352_9ENTR</name>
<organism evidence="7 8">
    <name type="scientific">Citrobacter portucalensis</name>
    <dbReference type="NCBI Taxonomy" id="1639133"/>
    <lineage>
        <taxon>Bacteria</taxon>
        <taxon>Pseudomonadati</taxon>
        <taxon>Pseudomonadota</taxon>
        <taxon>Gammaproteobacteria</taxon>
        <taxon>Enterobacterales</taxon>
        <taxon>Enterobacteriaceae</taxon>
        <taxon>Citrobacter</taxon>
        <taxon>Citrobacter freundii complex</taxon>
    </lineage>
</organism>
<dbReference type="RefSeq" id="WP_149607529.1">
    <property type="nucleotide sequence ID" value="NZ_VTZD01000011.1"/>
</dbReference>
<feature type="domain" description="Fimbrial-type adhesion" evidence="6">
    <location>
        <begin position="27"/>
        <end position="174"/>
    </location>
</feature>
<dbReference type="Pfam" id="PF00419">
    <property type="entry name" value="Fimbrial"/>
    <property type="match status" value="1"/>
</dbReference>
<comment type="similarity">
    <text evidence="2">Belongs to the fimbrial protein family.</text>
</comment>
<dbReference type="PANTHER" id="PTHR33420">
    <property type="entry name" value="FIMBRIAL SUBUNIT ELFA-RELATED"/>
    <property type="match status" value="1"/>
</dbReference>
<reference evidence="7 8" key="1">
    <citation type="submission" date="2019-08" db="EMBL/GenBank/DDBJ databases">
        <title>Draft genome sequence of Citrobacter portucalensis strain isolated from green turtle.</title>
        <authorList>
            <person name="Fernandes M.R."/>
            <person name="Sellera F.P."/>
            <person name="Goldeberg D.W."/>
            <person name="Costa D.C."/>
            <person name="Lincopan N."/>
        </authorList>
    </citation>
    <scope>NUCLEOTIDE SEQUENCE [LARGE SCALE GENOMIC DNA]</scope>
    <source>
        <strain evidence="7 8">TV06</strain>
    </source>
</reference>
<evidence type="ECO:0000259" key="6">
    <source>
        <dbReference type="Pfam" id="PF00419"/>
    </source>
</evidence>
<evidence type="ECO:0000256" key="3">
    <source>
        <dbReference type="ARBA" id="ARBA00022729"/>
    </source>
</evidence>
<evidence type="ECO:0000313" key="8">
    <source>
        <dbReference type="Proteomes" id="UP000323297"/>
    </source>
</evidence>
<accession>A0A5B0T352</accession>
<comment type="caution">
    <text evidence="7">The sequence shown here is derived from an EMBL/GenBank/DDBJ whole genome shotgun (WGS) entry which is preliminary data.</text>
</comment>
<protein>
    <submittedName>
        <fullName evidence="7">Fimbrial protein</fullName>
    </submittedName>
</protein>
<dbReference type="InterPro" id="IPR050263">
    <property type="entry name" value="Bact_Fimbrial_Adh_Pro"/>
</dbReference>
<gene>
    <name evidence="7" type="ORF">D3H66_08710</name>
</gene>
<dbReference type="GO" id="GO:0009289">
    <property type="term" value="C:pilus"/>
    <property type="evidence" value="ECO:0007669"/>
    <property type="project" value="UniProtKB-SubCell"/>
</dbReference>
<dbReference type="Proteomes" id="UP000323297">
    <property type="component" value="Unassembled WGS sequence"/>
</dbReference>
<feature type="signal peptide" evidence="5">
    <location>
        <begin position="1"/>
        <end position="22"/>
    </location>
</feature>
<evidence type="ECO:0000256" key="4">
    <source>
        <dbReference type="ARBA" id="ARBA00023263"/>
    </source>
</evidence>
<dbReference type="GO" id="GO:0043709">
    <property type="term" value="P:cell adhesion involved in single-species biofilm formation"/>
    <property type="evidence" value="ECO:0007669"/>
    <property type="project" value="TreeGrafter"/>
</dbReference>
<dbReference type="PANTHER" id="PTHR33420:SF3">
    <property type="entry name" value="FIMBRIAL SUBUNIT ELFA"/>
    <property type="match status" value="1"/>
</dbReference>
<feature type="chain" id="PRO_5023141417" evidence="5">
    <location>
        <begin position="23"/>
        <end position="174"/>
    </location>
</feature>
<proteinExistence type="inferred from homology"/>
<keyword evidence="4" id="KW-0281">Fimbrium</keyword>
<evidence type="ECO:0000256" key="2">
    <source>
        <dbReference type="ARBA" id="ARBA00006671"/>
    </source>
</evidence>
<evidence type="ECO:0000256" key="5">
    <source>
        <dbReference type="SAM" id="SignalP"/>
    </source>
</evidence>
<dbReference type="InterPro" id="IPR036937">
    <property type="entry name" value="Adhesion_dom_fimbrial_sf"/>
</dbReference>
<dbReference type="AlphaFoldDB" id="A0A5B0T352"/>
<dbReference type="Gene3D" id="2.60.40.1090">
    <property type="entry name" value="Fimbrial-type adhesion domain"/>
    <property type="match status" value="1"/>
</dbReference>
<dbReference type="EMBL" id="VTZD01000011">
    <property type="protein sequence ID" value="KAA1144490.1"/>
    <property type="molecule type" value="Genomic_DNA"/>
</dbReference>